<dbReference type="InterPro" id="IPR022450">
    <property type="entry name" value="TsaD"/>
</dbReference>
<reference evidence="9 10" key="2">
    <citation type="journal article" date="2017" name="Sci. Rep.">
        <title>Ant-infecting Ophiocordyceps genomes reveal a high diversity of potential behavioral manipulation genes and a possible major role for enterotoxins.</title>
        <authorList>
            <person name="de Bekker C."/>
            <person name="Ohm R.A."/>
            <person name="Evans H.C."/>
            <person name="Brachmann A."/>
            <person name="Hughes D.P."/>
        </authorList>
    </citation>
    <scope>NUCLEOTIDE SEQUENCE [LARGE SCALE GENOMIC DNA]</scope>
    <source>
        <strain evidence="9 10">SC16a</strain>
    </source>
</reference>
<dbReference type="SUPFAM" id="SSF53067">
    <property type="entry name" value="Actin-like ATPase domain"/>
    <property type="match status" value="2"/>
</dbReference>
<comment type="cofactor">
    <cofactor evidence="7">
        <name>a divalent metal cation</name>
        <dbReference type="ChEBI" id="CHEBI:60240"/>
    </cofactor>
    <text evidence="7">Binds 1 divalent metal cation per subunit.</text>
</comment>
<dbReference type="PANTHER" id="PTHR11735:SF6">
    <property type="entry name" value="TRNA N6-ADENOSINE THREONYLCARBAMOYLTRANSFERASE, MITOCHONDRIAL"/>
    <property type="match status" value="1"/>
</dbReference>
<dbReference type="InterPro" id="IPR017860">
    <property type="entry name" value="Peptidase_M22_CS"/>
</dbReference>
<dbReference type="GO" id="GO:0061711">
    <property type="term" value="F:tRNA N(6)-L-threonylcarbamoyladenine synthase activity"/>
    <property type="evidence" value="ECO:0007669"/>
    <property type="project" value="UniProtKB-EC"/>
</dbReference>
<comment type="function">
    <text evidence="7">Required for the formation of a threonylcarbamoyl group on adenosine at position 37 (t(6)A37) in mitochondrial tRNAs that read codons beginning with adenine. Probably involved in the transfer of the threonylcarbamoyl moiety of threonylcarbamoyl-AMP (TC-AMP) to the N6 group of A37. Involved in mitochondrial genome maintenance.</text>
</comment>
<comment type="caution">
    <text evidence="9">The sequence shown here is derived from an EMBL/GenBank/DDBJ whole genome shotgun (WGS) entry which is preliminary data.</text>
</comment>
<dbReference type="InterPro" id="IPR000905">
    <property type="entry name" value="Gcp-like_dom"/>
</dbReference>
<evidence type="ECO:0000256" key="7">
    <source>
        <dbReference type="HAMAP-Rule" id="MF_03179"/>
    </source>
</evidence>
<comment type="subunit">
    <text evidence="7">Homodimer.</text>
</comment>
<dbReference type="STRING" id="268505.A0A2A9PB74"/>
<dbReference type="EC" id="2.3.1.234" evidence="1"/>
<organism evidence="9 10">
    <name type="scientific">Ophiocordyceps unilateralis</name>
    <name type="common">Zombie-ant fungus</name>
    <name type="synonym">Torrubia unilateralis</name>
    <dbReference type="NCBI Taxonomy" id="268505"/>
    <lineage>
        <taxon>Eukaryota</taxon>
        <taxon>Fungi</taxon>
        <taxon>Dikarya</taxon>
        <taxon>Ascomycota</taxon>
        <taxon>Pezizomycotina</taxon>
        <taxon>Sordariomycetes</taxon>
        <taxon>Hypocreomycetidae</taxon>
        <taxon>Hypocreales</taxon>
        <taxon>Ophiocordycipitaceae</taxon>
        <taxon>Ophiocordyceps</taxon>
    </lineage>
</organism>
<name>A0A2A9PB74_OPHUN</name>
<dbReference type="InterPro" id="IPR043129">
    <property type="entry name" value="ATPase_NBD"/>
</dbReference>
<keyword evidence="5 7" id="KW-0012">Acyltransferase</keyword>
<evidence type="ECO:0000256" key="4">
    <source>
        <dbReference type="ARBA" id="ARBA00022723"/>
    </source>
</evidence>
<comment type="similarity">
    <text evidence="7">Belongs to the KAE1 / TsaD family.</text>
</comment>
<dbReference type="Proteomes" id="UP000037136">
    <property type="component" value="Unassembled WGS sequence"/>
</dbReference>
<evidence type="ECO:0000256" key="5">
    <source>
        <dbReference type="ARBA" id="ARBA00023315"/>
    </source>
</evidence>
<keyword evidence="2 7" id="KW-0808">Transferase</keyword>
<dbReference type="GO" id="GO:0072670">
    <property type="term" value="P:mitochondrial tRNA threonylcarbamoyladenosine modification"/>
    <property type="evidence" value="ECO:0007669"/>
    <property type="project" value="TreeGrafter"/>
</dbReference>
<keyword evidence="4 7" id="KW-0479">Metal-binding</keyword>
<dbReference type="EMBL" id="LAZP02000271">
    <property type="protein sequence ID" value="PFH58659.1"/>
    <property type="molecule type" value="Genomic_DNA"/>
</dbReference>
<feature type="domain" description="Gcp-like" evidence="8">
    <location>
        <begin position="60"/>
        <end position="146"/>
    </location>
</feature>
<dbReference type="PRINTS" id="PR00789">
    <property type="entry name" value="OSIALOPTASE"/>
</dbReference>
<protein>
    <recommendedName>
        <fullName evidence="1">N(6)-L-threonylcarbamoyladenine synthase</fullName>
        <ecNumber evidence="1">2.3.1.234</ecNumber>
    </recommendedName>
</protein>
<dbReference type="OrthoDB" id="10259622at2759"/>
<dbReference type="AlphaFoldDB" id="A0A2A9PB74"/>
<keyword evidence="7" id="KW-0496">Mitochondrion</keyword>
<reference evidence="9 10" key="1">
    <citation type="journal article" date="2015" name="BMC Genomics">
        <title>Gene expression during zombie ant biting behavior reflects the complexity underlying fungal parasitic behavioral manipulation.</title>
        <authorList>
            <person name="de Bekker C."/>
            <person name="Ohm R.A."/>
            <person name="Loreto R.G."/>
            <person name="Sebastian A."/>
            <person name="Albert I."/>
            <person name="Merrow M."/>
            <person name="Brachmann A."/>
            <person name="Hughes D.P."/>
        </authorList>
    </citation>
    <scope>NUCLEOTIDE SEQUENCE [LARGE SCALE GENOMIC DNA]</scope>
    <source>
        <strain evidence="9 10">SC16a</strain>
    </source>
</reference>
<sequence length="437" mass="46997">MLRSGARRIRRWDVDGGRRSLLTLAVETSCDDTAVALLSRSDDTDTAPKLLFNERQCSDNRAFRGVHPKVAIQGHHATLAPLVRRALLALPATRSRPDLVAATRGPGLAANLAVGLDVAKGLALAWRVPLLGVHHMQAHALTPRLARALLAGTEAETTTTTTTTTTSASESPAFPFLSLLVSGGHTQLVLSTSLTSHHLIANTVDIAIGNLLDQAARVVLPTDLLDSCPDVMYGRLLEAFAFAPQAGDDDDMAHQHAAFFRPALSRRHEQTAYPSEQPYGWTVGLPFRESRRLAFSFCGIFSQHLASRLCLALVDSEKLSSLVDVANPSPSLPLPGSERRTTVTTLVLAGGVAANRFLLHVLRSTLTARGLPALDIVVPPIHLCTDNAAMIAWAADEMYRAGWETELSALPVPRWPLDPEAGEGIMGVDGWLRRGST</sequence>
<evidence type="ECO:0000256" key="6">
    <source>
        <dbReference type="ARBA" id="ARBA00048117"/>
    </source>
</evidence>
<dbReference type="GO" id="GO:0005739">
    <property type="term" value="C:mitochondrion"/>
    <property type="evidence" value="ECO:0007669"/>
    <property type="project" value="UniProtKB-SubCell"/>
</dbReference>
<dbReference type="HAMAP" id="MF_01445">
    <property type="entry name" value="TsaD"/>
    <property type="match status" value="1"/>
</dbReference>
<evidence type="ECO:0000256" key="1">
    <source>
        <dbReference type="ARBA" id="ARBA00012156"/>
    </source>
</evidence>
<keyword evidence="3 7" id="KW-0819">tRNA processing</keyword>
<evidence type="ECO:0000256" key="3">
    <source>
        <dbReference type="ARBA" id="ARBA00022694"/>
    </source>
</evidence>
<dbReference type="Gene3D" id="3.30.420.40">
    <property type="match status" value="2"/>
</dbReference>
<evidence type="ECO:0000256" key="2">
    <source>
        <dbReference type="ARBA" id="ARBA00022679"/>
    </source>
</evidence>
<feature type="domain" description="Gcp-like" evidence="8">
    <location>
        <begin position="169"/>
        <end position="393"/>
    </location>
</feature>
<dbReference type="PANTHER" id="PTHR11735">
    <property type="entry name" value="TRNA N6-ADENOSINE THREONYLCARBAMOYLTRANSFERASE"/>
    <property type="match status" value="1"/>
</dbReference>
<accession>A0A2A9PB74</accession>
<dbReference type="PROSITE" id="PS01016">
    <property type="entry name" value="GLYCOPROTEASE"/>
    <property type="match status" value="1"/>
</dbReference>
<comment type="subcellular location">
    <subcellularLocation>
        <location evidence="7">Mitochondrion</location>
    </subcellularLocation>
</comment>
<evidence type="ECO:0000313" key="9">
    <source>
        <dbReference type="EMBL" id="PFH58659.1"/>
    </source>
</evidence>
<dbReference type="GO" id="GO:0046872">
    <property type="term" value="F:metal ion binding"/>
    <property type="evidence" value="ECO:0007669"/>
    <property type="project" value="UniProtKB-KW"/>
</dbReference>
<dbReference type="Pfam" id="PF00814">
    <property type="entry name" value="TsaD"/>
    <property type="match status" value="2"/>
</dbReference>
<keyword evidence="10" id="KW-1185">Reference proteome</keyword>
<comment type="catalytic activity">
    <reaction evidence="6 7">
        <text>L-threonylcarbamoyladenylate + adenosine(37) in tRNA = N(6)-L-threonylcarbamoyladenosine(37) in tRNA + AMP + H(+)</text>
        <dbReference type="Rhea" id="RHEA:37059"/>
        <dbReference type="Rhea" id="RHEA-COMP:10162"/>
        <dbReference type="Rhea" id="RHEA-COMP:10163"/>
        <dbReference type="ChEBI" id="CHEBI:15378"/>
        <dbReference type="ChEBI" id="CHEBI:73682"/>
        <dbReference type="ChEBI" id="CHEBI:74411"/>
        <dbReference type="ChEBI" id="CHEBI:74418"/>
        <dbReference type="ChEBI" id="CHEBI:456215"/>
        <dbReference type="EC" id="2.3.1.234"/>
    </reaction>
</comment>
<proteinExistence type="inferred from homology"/>
<dbReference type="InterPro" id="IPR017861">
    <property type="entry name" value="KAE1/TsaD"/>
</dbReference>
<evidence type="ECO:0000259" key="8">
    <source>
        <dbReference type="Pfam" id="PF00814"/>
    </source>
</evidence>
<evidence type="ECO:0000313" key="10">
    <source>
        <dbReference type="Proteomes" id="UP000037136"/>
    </source>
</evidence>
<gene>
    <name evidence="9" type="ORF">XA68_13405</name>
</gene>